<feature type="region of interest" description="Disordered" evidence="1">
    <location>
        <begin position="331"/>
        <end position="420"/>
    </location>
</feature>
<accession>A0A9W8EDZ2</accession>
<feature type="compositionally biased region" description="Polar residues" evidence="1">
    <location>
        <begin position="348"/>
        <end position="368"/>
    </location>
</feature>
<dbReference type="OrthoDB" id="2313105at2759"/>
<name>A0A9W8EDZ2_9FUNG</name>
<feature type="compositionally biased region" description="Basic and acidic residues" evidence="1">
    <location>
        <begin position="212"/>
        <end position="224"/>
    </location>
</feature>
<proteinExistence type="predicted"/>
<feature type="region of interest" description="Disordered" evidence="1">
    <location>
        <begin position="153"/>
        <end position="228"/>
    </location>
</feature>
<comment type="caution">
    <text evidence="2">The sequence shown here is derived from an EMBL/GenBank/DDBJ whole genome shotgun (WGS) entry which is preliminary data.</text>
</comment>
<keyword evidence="3" id="KW-1185">Reference proteome</keyword>
<evidence type="ECO:0000256" key="1">
    <source>
        <dbReference type="SAM" id="MobiDB-lite"/>
    </source>
</evidence>
<feature type="compositionally biased region" description="Polar residues" evidence="1">
    <location>
        <begin position="260"/>
        <end position="269"/>
    </location>
</feature>
<evidence type="ECO:0000313" key="2">
    <source>
        <dbReference type="EMBL" id="KAJ1980154.1"/>
    </source>
</evidence>
<dbReference type="AlphaFoldDB" id="A0A9W8EDZ2"/>
<dbReference type="EMBL" id="JANBQB010000182">
    <property type="protein sequence ID" value="KAJ1980154.1"/>
    <property type="molecule type" value="Genomic_DNA"/>
</dbReference>
<reference evidence="2" key="1">
    <citation type="submission" date="2022-07" db="EMBL/GenBank/DDBJ databases">
        <title>Phylogenomic reconstructions and comparative analyses of Kickxellomycotina fungi.</title>
        <authorList>
            <person name="Reynolds N.K."/>
            <person name="Stajich J.E."/>
            <person name="Barry K."/>
            <person name="Grigoriev I.V."/>
            <person name="Crous P."/>
            <person name="Smith M.E."/>
        </authorList>
    </citation>
    <scope>NUCLEOTIDE SEQUENCE</scope>
    <source>
        <strain evidence="2">RSA 567</strain>
    </source>
</reference>
<protein>
    <submittedName>
        <fullName evidence="2">Uncharacterized protein</fullName>
    </submittedName>
</protein>
<feature type="region of interest" description="Disordered" evidence="1">
    <location>
        <begin position="244"/>
        <end position="301"/>
    </location>
</feature>
<sequence length="433" mass="47767">MHLRPFHIPETRIVFANNEITQVTLSYASYHSESNHTLYENSSELQRLVQLAVLAILRCDYTRGAVRGHGFTLHLVRKLWHLGEKYRFYKDRQLLRASPYKYNFYLELSDGPSSNIPAQALEISEMAEMGSPPGSAHPALELAQDLQRDQLITAPSTQLPPTKKLRYESPKWLTPAPTSRERSATLPLPPMPPSLPTTTAPPAAPKPMVTDPPRRSDDDTRSLRSDYSIARRLNQVTLDLLQEPSSASANQRPAAVTAPVDSTKNTPSAPTRPEPCTNNEEATGNPLKRKASTESRRGTWLQSALQRDRSFLSLFRNKRSVKEKVAVINAMADSDMPPGKSNAPDTHPNGTASRASTKESSQTATDGTNPARLVATRASKLPLTALDSTNADRARRPSLSSQTSGQSDHTALTQSLDPLGVFKRILTKHNQDS</sequence>
<gene>
    <name evidence="2" type="ORF">H4R34_002563</name>
</gene>
<dbReference type="Proteomes" id="UP001151582">
    <property type="component" value="Unassembled WGS sequence"/>
</dbReference>
<evidence type="ECO:0000313" key="3">
    <source>
        <dbReference type="Proteomes" id="UP001151582"/>
    </source>
</evidence>
<organism evidence="2 3">
    <name type="scientific">Dimargaris verticillata</name>
    <dbReference type="NCBI Taxonomy" id="2761393"/>
    <lineage>
        <taxon>Eukaryota</taxon>
        <taxon>Fungi</taxon>
        <taxon>Fungi incertae sedis</taxon>
        <taxon>Zoopagomycota</taxon>
        <taxon>Kickxellomycotina</taxon>
        <taxon>Dimargaritomycetes</taxon>
        <taxon>Dimargaritales</taxon>
        <taxon>Dimargaritaceae</taxon>
        <taxon>Dimargaris</taxon>
    </lineage>
</organism>
<feature type="compositionally biased region" description="Polar residues" evidence="1">
    <location>
        <begin position="398"/>
        <end position="416"/>
    </location>
</feature>